<sequence>MARQERQGRLEGKHALITGGTSGIGLETAREFLAEGATVAVTGRSQERLDEVARQLDGYGRLLPVASDAGDVPGQAALAAA</sequence>
<dbReference type="SUPFAM" id="SSF51735">
    <property type="entry name" value="NAD(P)-binding Rossmann-fold domains"/>
    <property type="match status" value="1"/>
</dbReference>
<dbReference type="RefSeq" id="WP_381617455.1">
    <property type="nucleotide sequence ID" value="NZ_JBHTEB010000001.1"/>
</dbReference>
<protein>
    <submittedName>
        <fullName evidence="3">SDR family NAD(P)-dependent oxidoreductase</fullName>
    </submittedName>
</protein>
<keyword evidence="2" id="KW-0560">Oxidoreductase</keyword>
<keyword evidence="4" id="KW-1185">Reference proteome</keyword>
<comment type="similarity">
    <text evidence="1">Belongs to the short-chain dehydrogenases/reductases (SDR) family.</text>
</comment>
<dbReference type="PANTHER" id="PTHR44196">
    <property type="entry name" value="DEHYDROGENASE/REDUCTASE SDR FAMILY MEMBER 7B"/>
    <property type="match status" value="1"/>
</dbReference>
<dbReference type="InterPro" id="IPR036291">
    <property type="entry name" value="NAD(P)-bd_dom_sf"/>
</dbReference>
<gene>
    <name evidence="3" type="ORF">ACFQZ6_34250</name>
</gene>
<evidence type="ECO:0000313" key="4">
    <source>
        <dbReference type="Proteomes" id="UP001597023"/>
    </source>
</evidence>
<evidence type="ECO:0000256" key="2">
    <source>
        <dbReference type="ARBA" id="ARBA00023002"/>
    </source>
</evidence>
<accession>A0ABW2WID2</accession>
<evidence type="ECO:0000256" key="1">
    <source>
        <dbReference type="ARBA" id="ARBA00006484"/>
    </source>
</evidence>
<dbReference type="EMBL" id="JBHTEB010000001">
    <property type="protein sequence ID" value="MFD0319193.1"/>
    <property type="molecule type" value="Genomic_DNA"/>
</dbReference>
<dbReference type="Gene3D" id="3.40.50.720">
    <property type="entry name" value="NAD(P)-binding Rossmann-like Domain"/>
    <property type="match status" value="1"/>
</dbReference>
<dbReference type="Proteomes" id="UP001597023">
    <property type="component" value="Unassembled WGS sequence"/>
</dbReference>
<name>A0ABW2WID2_9ACTN</name>
<dbReference type="Pfam" id="PF00106">
    <property type="entry name" value="adh_short"/>
    <property type="match status" value="1"/>
</dbReference>
<evidence type="ECO:0000313" key="3">
    <source>
        <dbReference type="EMBL" id="MFD0319193.1"/>
    </source>
</evidence>
<dbReference type="PANTHER" id="PTHR44196:SF1">
    <property type="entry name" value="DEHYDROGENASE_REDUCTASE SDR FAMILY MEMBER 7B"/>
    <property type="match status" value="1"/>
</dbReference>
<dbReference type="InterPro" id="IPR002347">
    <property type="entry name" value="SDR_fam"/>
</dbReference>
<comment type="caution">
    <text evidence="3">The sequence shown here is derived from an EMBL/GenBank/DDBJ whole genome shotgun (WGS) entry which is preliminary data.</text>
</comment>
<reference evidence="4" key="1">
    <citation type="journal article" date="2019" name="Int. J. Syst. Evol. Microbiol.">
        <title>The Global Catalogue of Microorganisms (GCM) 10K type strain sequencing project: providing services to taxonomists for standard genome sequencing and annotation.</title>
        <authorList>
            <consortium name="The Broad Institute Genomics Platform"/>
            <consortium name="The Broad Institute Genome Sequencing Center for Infectious Disease"/>
            <person name="Wu L."/>
            <person name="Ma J."/>
        </authorList>
    </citation>
    <scope>NUCLEOTIDE SEQUENCE [LARGE SCALE GENOMIC DNA]</scope>
    <source>
        <strain evidence="4">CGMCC 4.7400</strain>
    </source>
</reference>
<organism evidence="3 4">
    <name type="scientific">Streptomyces flavalbus</name>
    <dbReference type="NCBI Taxonomy" id="2665155"/>
    <lineage>
        <taxon>Bacteria</taxon>
        <taxon>Bacillati</taxon>
        <taxon>Actinomycetota</taxon>
        <taxon>Actinomycetes</taxon>
        <taxon>Kitasatosporales</taxon>
        <taxon>Streptomycetaceae</taxon>
        <taxon>Streptomyces</taxon>
    </lineage>
</organism>
<proteinExistence type="inferred from homology"/>